<dbReference type="InterPro" id="IPR016181">
    <property type="entry name" value="Acyl_CoA_acyltransferase"/>
</dbReference>
<dbReference type="AlphaFoldDB" id="A0A6S6YHB6"/>
<dbReference type="SUPFAM" id="SSF55729">
    <property type="entry name" value="Acyl-CoA N-acyltransferases (Nat)"/>
    <property type="match status" value="1"/>
</dbReference>
<accession>A0A6S6YHB6</accession>
<evidence type="ECO:0000313" key="1">
    <source>
        <dbReference type="EMBL" id="CAB3624700.1"/>
    </source>
</evidence>
<keyword evidence="2" id="KW-1185">Reference proteome</keyword>
<evidence type="ECO:0000313" key="2">
    <source>
        <dbReference type="Proteomes" id="UP000494108"/>
    </source>
</evidence>
<protein>
    <recommendedName>
        <fullName evidence="3">DUF2833 domain-containing protein</fullName>
    </recommendedName>
</protein>
<name>A0A6S6YHB6_9BURK</name>
<sequence>MADLIIRAAAPADAFELAADLRPQDAEEIRAMHGTHADLAEAIRHSIALSTHAWTAHVEGRIAMVGGVSNLGTLLGDNIGSPWLLGSSQMFRRPGALTRTGRRYVAFMHTIYPELRNFIDHRNAVSIAWLQRLGFTVQTDQSVLCGPDRVPFYPFQKKA</sequence>
<proteinExistence type="predicted"/>
<dbReference type="Proteomes" id="UP000494108">
    <property type="component" value="Unassembled WGS sequence"/>
</dbReference>
<dbReference type="RefSeq" id="WP_175172425.1">
    <property type="nucleotide sequence ID" value="NZ_CADIJX010000001.1"/>
</dbReference>
<dbReference type="EMBL" id="CADIJX010000001">
    <property type="protein sequence ID" value="CAB3624700.1"/>
    <property type="molecule type" value="Genomic_DNA"/>
</dbReference>
<organism evidence="1 2">
    <name type="scientific">Achromobacter pestifer</name>
    <dbReference type="NCBI Taxonomy" id="1353889"/>
    <lineage>
        <taxon>Bacteria</taxon>
        <taxon>Pseudomonadati</taxon>
        <taxon>Pseudomonadota</taxon>
        <taxon>Betaproteobacteria</taxon>
        <taxon>Burkholderiales</taxon>
        <taxon>Alcaligenaceae</taxon>
        <taxon>Achromobacter</taxon>
    </lineage>
</organism>
<reference evidence="1 2" key="1">
    <citation type="submission" date="2020-04" db="EMBL/GenBank/DDBJ databases">
        <authorList>
            <person name="De Canck E."/>
        </authorList>
    </citation>
    <scope>NUCLEOTIDE SEQUENCE [LARGE SCALE GENOMIC DNA]</scope>
    <source>
        <strain evidence="1 2">LMG 3431</strain>
    </source>
</reference>
<gene>
    <name evidence="1" type="ORF">LMG3431_00054</name>
</gene>
<evidence type="ECO:0008006" key="3">
    <source>
        <dbReference type="Google" id="ProtNLM"/>
    </source>
</evidence>